<evidence type="ECO:0000256" key="3">
    <source>
        <dbReference type="PROSITE-ProRule" id="PRU00221"/>
    </source>
</evidence>
<reference evidence="5" key="2">
    <citation type="submission" date="2015-01" db="EMBL/GenBank/DDBJ databases">
        <title>Evolutionary Origins and Diversification of the Mycorrhizal Mutualists.</title>
        <authorList>
            <consortium name="DOE Joint Genome Institute"/>
            <consortium name="Mycorrhizal Genomics Consortium"/>
            <person name="Kohler A."/>
            <person name="Kuo A."/>
            <person name="Nagy L.G."/>
            <person name="Floudas D."/>
            <person name="Copeland A."/>
            <person name="Barry K.W."/>
            <person name="Cichocki N."/>
            <person name="Veneault-Fourrey C."/>
            <person name="LaButti K."/>
            <person name="Lindquist E.A."/>
            <person name="Lipzen A."/>
            <person name="Lundell T."/>
            <person name="Morin E."/>
            <person name="Murat C."/>
            <person name="Riley R."/>
            <person name="Ohm R."/>
            <person name="Sun H."/>
            <person name="Tunlid A."/>
            <person name="Henrissat B."/>
            <person name="Grigoriev I.V."/>
            <person name="Hibbett D.S."/>
            <person name="Martin F."/>
        </authorList>
    </citation>
    <scope>NUCLEOTIDE SEQUENCE [LARGE SCALE GENOMIC DNA]</scope>
    <source>
        <strain evidence="5">F 1598</strain>
    </source>
</reference>
<keyword evidence="1 3" id="KW-0853">WD repeat</keyword>
<evidence type="ECO:0000313" key="4">
    <source>
        <dbReference type="EMBL" id="KIM73656.1"/>
    </source>
</evidence>
<dbReference type="PROSITE" id="PS50294">
    <property type="entry name" value="WD_REPEATS_REGION"/>
    <property type="match status" value="1"/>
</dbReference>
<dbReference type="PROSITE" id="PS00678">
    <property type="entry name" value="WD_REPEATS_1"/>
    <property type="match status" value="1"/>
</dbReference>
<protein>
    <submittedName>
        <fullName evidence="4">Uncharacterized protein</fullName>
    </submittedName>
</protein>
<dbReference type="EMBL" id="KN833077">
    <property type="protein sequence ID" value="KIM73656.1"/>
    <property type="molecule type" value="Genomic_DNA"/>
</dbReference>
<accession>A0A0C3F157</accession>
<feature type="repeat" description="WD" evidence="3">
    <location>
        <begin position="13"/>
        <end position="54"/>
    </location>
</feature>
<gene>
    <name evidence="4" type="ORF">PILCRDRAFT_15084</name>
</gene>
<sequence>MANNDLVALNYTLHHHASRVNAVAVSPDGDRLLSGGDDAEIVIWDLLTGEKVQVLSCAFNGPVGAL</sequence>
<dbReference type="SUPFAM" id="SSF50978">
    <property type="entry name" value="WD40 repeat-like"/>
    <property type="match status" value="1"/>
</dbReference>
<dbReference type="InterPro" id="IPR015943">
    <property type="entry name" value="WD40/YVTN_repeat-like_dom_sf"/>
</dbReference>
<keyword evidence="2" id="KW-0677">Repeat</keyword>
<dbReference type="AlphaFoldDB" id="A0A0C3F157"/>
<keyword evidence="5" id="KW-1185">Reference proteome</keyword>
<dbReference type="OrthoDB" id="3238562at2759"/>
<dbReference type="InterPro" id="IPR036322">
    <property type="entry name" value="WD40_repeat_dom_sf"/>
</dbReference>
<dbReference type="Pfam" id="PF00400">
    <property type="entry name" value="WD40"/>
    <property type="match status" value="1"/>
</dbReference>
<name>A0A0C3F157_PILCF</name>
<feature type="non-terminal residue" evidence="4">
    <location>
        <position position="66"/>
    </location>
</feature>
<proteinExistence type="predicted"/>
<dbReference type="InterPro" id="IPR019775">
    <property type="entry name" value="WD40_repeat_CS"/>
</dbReference>
<evidence type="ECO:0000256" key="1">
    <source>
        <dbReference type="ARBA" id="ARBA00022574"/>
    </source>
</evidence>
<dbReference type="HOGENOM" id="CLU_2838209_0_0_1"/>
<dbReference type="PROSITE" id="PS50082">
    <property type="entry name" value="WD_REPEATS_2"/>
    <property type="match status" value="1"/>
</dbReference>
<dbReference type="Gene3D" id="2.130.10.10">
    <property type="entry name" value="YVTN repeat-like/Quinoprotein amine dehydrogenase"/>
    <property type="match status" value="1"/>
</dbReference>
<dbReference type="Proteomes" id="UP000054166">
    <property type="component" value="Unassembled WGS sequence"/>
</dbReference>
<dbReference type="InterPro" id="IPR001680">
    <property type="entry name" value="WD40_rpt"/>
</dbReference>
<organism evidence="4 5">
    <name type="scientific">Piloderma croceum (strain F 1598)</name>
    <dbReference type="NCBI Taxonomy" id="765440"/>
    <lineage>
        <taxon>Eukaryota</taxon>
        <taxon>Fungi</taxon>
        <taxon>Dikarya</taxon>
        <taxon>Basidiomycota</taxon>
        <taxon>Agaricomycotina</taxon>
        <taxon>Agaricomycetes</taxon>
        <taxon>Agaricomycetidae</taxon>
        <taxon>Atheliales</taxon>
        <taxon>Atheliaceae</taxon>
        <taxon>Piloderma</taxon>
    </lineage>
</organism>
<dbReference type="InParanoid" id="A0A0C3F157"/>
<evidence type="ECO:0000313" key="5">
    <source>
        <dbReference type="Proteomes" id="UP000054166"/>
    </source>
</evidence>
<reference evidence="4 5" key="1">
    <citation type="submission" date="2014-04" db="EMBL/GenBank/DDBJ databases">
        <authorList>
            <consortium name="DOE Joint Genome Institute"/>
            <person name="Kuo A."/>
            <person name="Tarkka M."/>
            <person name="Buscot F."/>
            <person name="Kohler A."/>
            <person name="Nagy L.G."/>
            <person name="Floudas D."/>
            <person name="Copeland A."/>
            <person name="Barry K.W."/>
            <person name="Cichocki N."/>
            <person name="Veneault-Fourrey C."/>
            <person name="LaButti K."/>
            <person name="Lindquist E.A."/>
            <person name="Lipzen A."/>
            <person name="Lundell T."/>
            <person name="Morin E."/>
            <person name="Murat C."/>
            <person name="Sun H."/>
            <person name="Tunlid A."/>
            <person name="Henrissat B."/>
            <person name="Grigoriev I.V."/>
            <person name="Hibbett D.S."/>
            <person name="Martin F."/>
            <person name="Nordberg H.P."/>
            <person name="Cantor M.N."/>
            <person name="Hua S.X."/>
        </authorList>
    </citation>
    <scope>NUCLEOTIDE SEQUENCE [LARGE SCALE GENOMIC DNA]</scope>
    <source>
        <strain evidence="4 5">F 1598</strain>
    </source>
</reference>
<evidence type="ECO:0000256" key="2">
    <source>
        <dbReference type="ARBA" id="ARBA00022737"/>
    </source>
</evidence>
<dbReference type="SMART" id="SM00320">
    <property type="entry name" value="WD40"/>
    <property type="match status" value="1"/>
</dbReference>